<dbReference type="CDD" id="cd03255">
    <property type="entry name" value="ABC_MJ0796_LolCDE_FtsE"/>
    <property type="match status" value="1"/>
</dbReference>
<keyword evidence="2" id="KW-0547">Nucleotide-binding</keyword>
<feature type="compositionally biased region" description="Basic and acidic residues" evidence="4">
    <location>
        <begin position="277"/>
        <end position="289"/>
    </location>
</feature>
<dbReference type="Gene3D" id="3.40.50.300">
    <property type="entry name" value="P-loop containing nucleotide triphosphate hydrolases"/>
    <property type="match status" value="1"/>
</dbReference>
<dbReference type="InterPro" id="IPR027417">
    <property type="entry name" value="P-loop_NTPase"/>
</dbReference>
<dbReference type="InterPro" id="IPR017911">
    <property type="entry name" value="MacB-like_ATP-bd"/>
</dbReference>
<organism evidence="6 7">
    <name type="scientific">Neorhodopirellula lusitana</name>
    <dbReference type="NCBI Taxonomy" id="445327"/>
    <lineage>
        <taxon>Bacteria</taxon>
        <taxon>Pseudomonadati</taxon>
        <taxon>Planctomycetota</taxon>
        <taxon>Planctomycetia</taxon>
        <taxon>Pirellulales</taxon>
        <taxon>Pirellulaceae</taxon>
        <taxon>Neorhodopirellula</taxon>
    </lineage>
</organism>
<dbReference type="SUPFAM" id="SSF52540">
    <property type="entry name" value="P-loop containing nucleoside triphosphate hydrolases"/>
    <property type="match status" value="1"/>
</dbReference>
<dbReference type="EMBL" id="FXUG01000016">
    <property type="protein sequence ID" value="SMP73400.1"/>
    <property type="molecule type" value="Genomic_DNA"/>
</dbReference>
<keyword evidence="3 6" id="KW-0067">ATP-binding</keyword>
<feature type="compositionally biased region" description="Polar residues" evidence="4">
    <location>
        <begin position="258"/>
        <end position="276"/>
    </location>
</feature>
<evidence type="ECO:0000256" key="4">
    <source>
        <dbReference type="SAM" id="MobiDB-lite"/>
    </source>
</evidence>
<dbReference type="PANTHER" id="PTHR24220">
    <property type="entry name" value="IMPORT ATP-BINDING PROTEIN"/>
    <property type="match status" value="1"/>
</dbReference>
<dbReference type="InterPro" id="IPR015854">
    <property type="entry name" value="ABC_transpr_LolD-like"/>
</dbReference>
<keyword evidence="1" id="KW-0813">Transport</keyword>
<reference evidence="6 7" key="1">
    <citation type="submission" date="2017-05" db="EMBL/GenBank/DDBJ databases">
        <authorList>
            <person name="Varghese N."/>
            <person name="Submissions S."/>
        </authorList>
    </citation>
    <scope>NUCLEOTIDE SEQUENCE [LARGE SCALE GENOMIC DNA]</scope>
    <source>
        <strain evidence="6 7">DSM 25457</strain>
    </source>
</reference>
<evidence type="ECO:0000313" key="7">
    <source>
        <dbReference type="Proteomes" id="UP001158067"/>
    </source>
</evidence>
<gene>
    <name evidence="6" type="ORF">SAMN06265222_116116</name>
</gene>
<name>A0ABY1QKH4_9BACT</name>
<dbReference type="PANTHER" id="PTHR24220:SF86">
    <property type="entry name" value="ABC TRANSPORTER ABCH.1"/>
    <property type="match status" value="1"/>
</dbReference>
<dbReference type="Proteomes" id="UP001158067">
    <property type="component" value="Unassembled WGS sequence"/>
</dbReference>
<evidence type="ECO:0000259" key="5">
    <source>
        <dbReference type="PROSITE" id="PS50893"/>
    </source>
</evidence>
<sequence length="303" mass="32452">MNESPIASVQNVSKTYQQGSRDVSALQDVSLDIGQGSFVAIMGASGSGKSTLMHLMCGLTRPNAGTVTIADQNLADLSDRDLTLFRRAKIGLVFQAFNLVPSLTAQDNILFPLFAAGLDFNTTPDPLDPDPCNNDQKVAKIAERLSITDRLSHRPDSLSGGEQQRVAIARSLITNPAIIFADEPTGSLDSDTGQSICQLLRELCDQQGRTIVVVTHEPNVAIWADDVVVLKDGRIIDQFPTNSFETPQALAAHYQAATNTQHGGSPPSGTNGQINRDGQKNAGRNDDTFTSKGSYELDQPTAS</sequence>
<protein>
    <submittedName>
        <fullName evidence="6">ABC transport system ATP-binding protein</fullName>
    </submittedName>
</protein>
<proteinExistence type="predicted"/>
<evidence type="ECO:0000313" key="6">
    <source>
        <dbReference type="EMBL" id="SMP73400.1"/>
    </source>
</evidence>
<dbReference type="Pfam" id="PF00005">
    <property type="entry name" value="ABC_tran"/>
    <property type="match status" value="1"/>
</dbReference>
<comment type="caution">
    <text evidence="6">The sequence shown here is derived from an EMBL/GenBank/DDBJ whole genome shotgun (WGS) entry which is preliminary data.</text>
</comment>
<evidence type="ECO:0000256" key="2">
    <source>
        <dbReference type="ARBA" id="ARBA00022741"/>
    </source>
</evidence>
<dbReference type="SMART" id="SM00382">
    <property type="entry name" value="AAA"/>
    <property type="match status" value="1"/>
</dbReference>
<dbReference type="InterPro" id="IPR017871">
    <property type="entry name" value="ABC_transporter-like_CS"/>
</dbReference>
<evidence type="ECO:0000256" key="3">
    <source>
        <dbReference type="ARBA" id="ARBA00022840"/>
    </source>
</evidence>
<dbReference type="InterPro" id="IPR003439">
    <property type="entry name" value="ABC_transporter-like_ATP-bd"/>
</dbReference>
<feature type="domain" description="ABC transporter" evidence="5">
    <location>
        <begin position="7"/>
        <end position="257"/>
    </location>
</feature>
<dbReference type="GO" id="GO:0005524">
    <property type="term" value="F:ATP binding"/>
    <property type="evidence" value="ECO:0007669"/>
    <property type="project" value="UniProtKB-KW"/>
</dbReference>
<dbReference type="InterPro" id="IPR003593">
    <property type="entry name" value="AAA+_ATPase"/>
</dbReference>
<dbReference type="PROSITE" id="PS50893">
    <property type="entry name" value="ABC_TRANSPORTER_2"/>
    <property type="match status" value="1"/>
</dbReference>
<feature type="region of interest" description="Disordered" evidence="4">
    <location>
        <begin position="258"/>
        <end position="303"/>
    </location>
</feature>
<evidence type="ECO:0000256" key="1">
    <source>
        <dbReference type="ARBA" id="ARBA00022448"/>
    </source>
</evidence>
<dbReference type="PROSITE" id="PS00211">
    <property type="entry name" value="ABC_TRANSPORTER_1"/>
    <property type="match status" value="1"/>
</dbReference>
<dbReference type="RefSeq" id="WP_283434760.1">
    <property type="nucleotide sequence ID" value="NZ_FXUG01000016.1"/>
</dbReference>
<accession>A0ABY1QKH4</accession>
<keyword evidence="7" id="KW-1185">Reference proteome</keyword>